<accession>A0AAN5L2V2</accession>
<protein>
    <submittedName>
        <fullName evidence="1">Uncharacterized protein</fullName>
    </submittedName>
</protein>
<evidence type="ECO:0000313" key="2">
    <source>
        <dbReference type="Proteomes" id="UP000864422"/>
    </source>
</evidence>
<organism evidence="1 2">
    <name type="scientific">Raoultella planticola</name>
    <name type="common">Klebsiella planticola</name>
    <dbReference type="NCBI Taxonomy" id="575"/>
    <lineage>
        <taxon>Bacteria</taxon>
        <taxon>Pseudomonadati</taxon>
        <taxon>Pseudomonadota</taxon>
        <taxon>Gammaproteobacteria</taxon>
        <taxon>Enterobacterales</taxon>
        <taxon>Enterobacteriaceae</taxon>
        <taxon>Klebsiella/Raoultella group</taxon>
        <taxon>Raoultella</taxon>
    </lineage>
</organism>
<dbReference type="Proteomes" id="UP000864422">
    <property type="component" value="Unassembled WGS sequence"/>
</dbReference>
<dbReference type="EMBL" id="DACSEA010000026">
    <property type="protein sequence ID" value="HAT1608152.1"/>
    <property type="molecule type" value="Genomic_DNA"/>
</dbReference>
<comment type="caution">
    <text evidence="1">The sequence shown here is derived from an EMBL/GenBank/DDBJ whole genome shotgun (WGS) entry which is preliminary data.</text>
</comment>
<evidence type="ECO:0000313" key="1">
    <source>
        <dbReference type="EMBL" id="HAT1608152.1"/>
    </source>
</evidence>
<dbReference type="AlphaFoldDB" id="A0AAN5L2V2"/>
<reference evidence="1" key="2">
    <citation type="submission" date="2020-11" db="EMBL/GenBank/DDBJ databases">
        <authorList>
            <consortium name="NCBI Pathogen Detection Project"/>
        </authorList>
    </citation>
    <scope>NUCLEOTIDE SEQUENCE</scope>
    <source>
        <strain evidence="1">MISC063</strain>
    </source>
</reference>
<name>A0AAN5L2V2_RAOPL</name>
<gene>
    <name evidence="1" type="ORF">I8Y23_004519</name>
</gene>
<reference evidence="1" key="1">
    <citation type="journal article" date="2018" name="Genome Biol.">
        <title>SKESA: strategic k-mer extension for scrupulous assemblies.</title>
        <authorList>
            <person name="Souvorov A."/>
            <person name="Agarwala R."/>
            <person name="Lipman D.J."/>
        </authorList>
    </citation>
    <scope>NUCLEOTIDE SEQUENCE</scope>
    <source>
        <strain evidence="1">MISC063</strain>
    </source>
</reference>
<sequence length="252" mass="29121">MSKKVTTNFKDESLIADIDDFCYVKDISRSAGIELGMKVVIPFFKKITSCHYAAKQIEEILLRQSINEHISQVRGTPEITHEEFFLTIWNTHIKSALWIPSIENFQKKTNDGSMGKLEKKSITERLEVLVDANRAKAAIHIHTDRITDDNSQHVKGYSNTILLKETSYEGYHFDINNIVVLPISELIIFGVKEVLKRKNIYFNCPHICWINIYHTNNVAVMLPIIREVNLQQCTRKETKIILINSFATERNK</sequence>
<proteinExistence type="predicted"/>